<dbReference type="PANTHER" id="PTHR46586:SF3">
    <property type="entry name" value="ANKYRIN REPEAT-CONTAINING PROTEIN"/>
    <property type="match status" value="1"/>
</dbReference>
<dbReference type="Proteomes" id="UP000294847">
    <property type="component" value="Chromosome 6"/>
</dbReference>
<evidence type="ECO:0000313" key="2">
    <source>
        <dbReference type="Proteomes" id="UP000294847"/>
    </source>
</evidence>
<name>A0A4P7NR49_PYROR</name>
<dbReference type="PANTHER" id="PTHR46586">
    <property type="entry name" value="ANKYRIN REPEAT-CONTAINING PROTEIN"/>
    <property type="match status" value="1"/>
</dbReference>
<organism evidence="1 2">
    <name type="scientific">Pyricularia oryzae</name>
    <name type="common">Rice blast fungus</name>
    <name type="synonym">Magnaporthe oryzae</name>
    <dbReference type="NCBI Taxonomy" id="318829"/>
    <lineage>
        <taxon>Eukaryota</taxon>
        <taxon>Fungi</taxon>
        <taxon>Dikarya</taxon>
        <taxon>Ascomycota</taxon>
        <taxon>Pezizomycotina</taxon>
        <taxon>Sordariomycetes</taxon>
        <taxon>Sordariomycetidae</taxon>
        <taxon>Magnaporthales</taxon>
        <taxon>Pyriculariaceae</taxon>
        <taxon>Pyricularia</taxon>
    </lineage>
</organism>
<accession>A0A4P7NR49</accession>
<dbReference type="Gene3D" id="1.25.40.20">
    <property type="entry name" value="Ankyrin repeat-containing domain"/>
    <property type="match status" value="1"/>
</dbReference>
<dbReference type="SMART" id="SM00248">
    <property type="entry name" value="ANK"/>
    <property type="match status" value="4"/>
</dbReference>
<dbReference type="AlphaFoldDB" id="A0A4P7NR49"/>
<dbReference type="InterPro" id="IPR002110">
    <property type="entry name" value="Ankyrin_rpt"/>
</dbReference>
<proteinExistence type="predicted"/>
<reference evidence="1 2" key="1">
    <citation type="journal article" date="2019" name="Mol. Biol. Evol.">
        <title>Blast fungal genomes show frequent chromosomal changes, gene gains and losses, and effector gene turnover.</title>
        <authorList>
            <person name="Gomez Luciano L.B."/>
            <person name="Jason Tsai I."/>
            <person name="Chuma I."/>
            <person name="Tosa Y."/>
            <person name="Chen Y.H."/>
            <person name="Li J.Y."/>
            <person name="Li M.Y."/>
            <person name="Jade Lu M.Y."/>
            <person name="Nakayashiki H."/>
            <person name="Li W.H."/>
        </authorList>
    </citation>
    <scope>NUCLEOTIDE SEQUENCE [LARGE SCALE GENOMIC DNA]</scope>
    <source>
        <strain evidence="1">MZ5-1-6</strain>
    </source>
</reference>
<protein>
    <submittedName>
        <fullName evidence="1">Uncharacterized protein</fullName>
    </submittedName>
</protein>
<dbReference type="EMBL" id="CP034209">
    <property type="protein sequence ID" value="QBZ64780.1"/>
    <property type="molecule type" value="Genomic_DNA"/>
</dbReference>
<dbReference type="Pfam" id="PF00023">
    <property type="entry name" value="Ank"/>
    <property type="match status" value="1"/>
</dbReference>
<sequence length="506" mass="56467">MFKLLDLPPELVHEILVAVAKSRSISRALHIRLVSRFFASAMTDALFASGQLGLDGPDSGLFGTQIDEAPRLELWSRYMIYLGLSRNRPGLWKLQTLHRVAEAIVHHPKSRFAQARLGGESMERESQVRDYFTQLCRLPSTIRQRGLLSSHKNTNGWNKARDLASPRPHFCSSLIAGAAHLDEFDVVLDLVESFDCDDCDLNEATATAISDAASAGNLRMVLFLLSSKDGPERYPRGIELAIIGAAWGNQPEIIEWALSQLPQPVSPSEERDHFNRMHRILLDAMSLTTCLECFRRCYEYQPIVHGSFGCCHALSRGNNIMAKAAGRGDLDMCVYMMASCRRSPNGLVKGEKDPQIFQKYFRSPLRHAARAGRSDVVEFLLYSGADPVQPSRFFISGDLLSSEEPQSVFNAAIQGGSVRCLELIVEAYNKKTSQLKPGLLAHFWTGELSTGFMLAVRRENEDMILFLLQMCHDLDLKSWEVAGDALTEAHNLGLESMIELLQSPLL</sequence>
<gene>
    <name evidence="1" type="ORF">PoMZ_06481</name>
</gene>
<evidence type="ECO:0000313" key="1">
    <source>
        <dbReference type="EMBL" id="QBZ64780.1"/>
    </source>
</evidence>
<dbReference type="SUPFAM" id="SSF48403">
    <property type="entry name" value="Ankyrin repeat"/>
    <property type="match status" value="1"/>
</dbReference>
<dbReference type="InterPro" id="IPR036770">
    <property type="entry name" value="Ankyrin_rpt-contain_sf"/>
</dbReference>
<dbReference type="PROSITE" id="PS50297">
    <property type="entry name" value="ANK_REP_REGION"/>
    <property type="match status" value="1"/>
</dbReference>
<dbReference type="PROSITE" id="PS50088">
    <property type="entry name" value="ANK_REPEAT"/>
    <property type="match status" value="1"/>
</dbReference>
<dbReference type="InterPro" id="IPR052050">
    <property type="entry name" value="SecEffector_AnkRepeat"/>
</dbReference>